<gene>
    <name evidence="1" type="ORF">TCNE_LOCUS11085</name>
</gene>
<accession>A0A183URG5</accession>
<keyword evidence="2" id="KW-1185">Reference proteome</keyword>
<reference evidence="1 2" key="2">
    <citation type="submission" date="2018-11" db="EMBL/GenBank/DDBJ databases">
        <authorList>
            <consortium name="Pathogen Informatics"/>
        </authorList>
    </citation>
    <scope>NUCLEOTIDE SEQUENCE [LARGE SCALE GENOMIC DNA]</scope>
</reference>
<dbReference type="AlphaFoldDB" id="A0A183URG5"/>
<sequence>MTAELERRKGKWVLLHWYYFTDIMIKTSSQRISLNRSQYGGCFTEYNTLTSKQVVRNSLARPSKRALAVRKVTQKCLPTPRSKFIVALTRRNSELEAFIHNRSDDSFVPLANRPST</sequence>
<proteinExistence type="predicted"/>
<evidence type="ECO:0000313" key="1">
    <source>
        <dbReference type="EMBL" id="VDM42406.1"/>
    </source>
</evidence>
<dbReference type="EMBL" id="UYWY01020733">
    <property type="protein sequence ID" value="VDM42406.1"/>
    <property type="molecule type" value="Genomic_DNA"/>
</dbReference>
<dbReference type="WBParaSite" id="TCNE_0001108501-mRNA-1">
    <property type="protein sequence ID" value="TCNE_0001108501-mRNA-1"/>
    <property type="gene ID" value="TCNE_0001108501"/>
</dbReference>
<protein>
    <submittedName>
        <fullName evidence="1 3">Uncharacterized protein</fullName>
    </submittedName>
</protein>
<evidence type="ECO:0000313" key="3">
    <source>
        <dbReference type="WBParaSite" id="TCNE_0001108501-mRNA-1"/>
    </source>
</evidence>
<organism evidence="2 3">
    <name type="scientific">Toxocara canis</name>
    <name type="common">Canine roundworm</name>
    <dbReference type="NCBI Taxonomy" id="6265"/>
    <lineage>
        <taxon>Eukaryota</taxon>
        <taxon>Metazoa</taxon>
        <taxon>Ecdysozoa</taxon>
        <taxon>Nematoda</taxon>
        <taxon>Chromadorea</taxon>
        <taxon>Rhabditida</taxon>
        <taxon>Spirurina</taxon>
        <taxon>Ascaridomorpha</taxon>
        <taxon>Ascaridoidea</taxon>
        <taxon>Toxocaridae</taxon>
        <taxon>Toxocara</taxon>
    </lineage>
</organism>
<dbReference type="Proteomes" id="UP000050794">
    <property type="component" value="Unassembled WGS sequence"/>
</dbReference>
<name>A0A183URG5_TOXCA</name>
<evidence type="ECO:0000313" key="2">
    <source>
        <dbReference type="Proteomes" id="UP000050794"/>
    </source>
</evidence>
<reference evidence="3" key="1">
    <citation type="submission" date="2016-06" db="UniProtKB">
        <authorList>
            <consortium name="WormBaseParasite"/>
        </authorList>
    </citation>
    <scope>IDENTIFICATION</scope>
</reference>